<proteinExistence type="inferred from homology"/>
<dbReference type="Pfam" id="PF09809">
    <property type="entry name" value="MRP-L27"/>
    <property type="match status" value="1"/>
</dbReference>
<sequence length="184" mass="21330">MLCRLVGPPASHPLLRSGAVSVEHRYVRAVHTTCVLSGKRNFRKFPVPNERGQFEHHKLPTPLLEKEFDYPVFRDTLLIRWPGYWFRKKFVYVKEMEPQLVVPDLKGFPLKPYVSYRCPEITQTEFTARDLFNATLADDIIDKFKSGQQMEAEVSEEDVQKARIRAKQTGADLFIDGNFFGIQP</sequence>
<evidence type="ECO:0000256" key="4">
    <source>
        <dbReference type="ARBA" id="ARBA00022980"/>
    </source>
</evidence>
<dbReference type="InterPro" id="IPR019189">
    <property type="entry name" value="Ribosomal_mL41"/>
</dbReference>
<dbReference type="GO" id="GO:0005762">
    <property type="term" value="C:mitochondrial large ribosomal subunit"/>
    <property type="evidence" value="ECO:0007669"/>
    <property type="project" value="InterPro"/>
</dbReference>
<keyword evidence="4" id="KW-0689">Ribosomal protein</keyword>
<evidence type="ECO:0000313" key="7">
    <source>
        <dbReference type="EMBL" id="CAD7639060.1"/>
    </source>
</evidence>
<dbReference type="EMBL" id="CAJPVJ010000347">
    <property type="protein sequence ID" value="CAG2162153.1"/>
    <property type="molecule type" value="Genomic_DNA"/>
</dbReference>
<dbReference type="Proteomes" id="UP000728032">
    <property type="component" value="Unassembled WGS sequence"/>
</dbReference>
<keyword evidence="3" id="KW-0809">Transit peptide</keyword>
<keyword evidence="8" id="KW-1185">Reference proteome</keyword>
<evidence type="ECO:0000256" key="1">
    <source>
        <dbReference type="ARBA" id="ARBA00004173"/>
    </source>
</evidence>
<dbReference type="OrthoDB" id="408933at2759"/>
<evidence type="ECO:0008006" key="9">
    <source>
        <dbReference type="Google" id="ProtNLM"/>
    </source>
</evidence>
<evidence type="ECO:0000256" key="5">
    <source>
        <dbReference type="ARBA" id="ARBA00023128"/>
    </source>
</evidence>
<organism evidence="7">
    <name type="scientific">Oppiella nova</name>
    <dbReference type="NCBI Taxonomy" id="334625"/>
    <lineage>
        <taxon>Eukaryota</taxon>
        <taxon>Metazoa</taxon>
        <taxon>Ecdysozoa</taxon>
        <taxon>Arthropoda</taxon>
        <taxon>Chelicerata</taxon>
        <taxon>Arachnida</taxon>
        <taxon>Acari</taxon>
        <taxon>Acariformes</taxon>
        <taxon>Sarcoptiformes</taxon>
        <taxon>Oribatida</taxon>
        <taxon>Brachypylina</taxon>
        <taxon>Oppioidea</taxon>
        <taxon>Oppiidae</taxon>
        <taxon>Oppiella</taxon>
    </lineage>
</organism>
<name>A0A7R9LEJ1_9ACAR</name>
<reference evidence="7" key="1">
    <citation type="submission" date="2020-11" db="EMBL/GenBank/DDBJ databases">
        <authorList>
            <person name="Tran Van P."/>
        </authorList>
    </citation>
    <scope>NUCLEOTIDE SEQUENCE</scope>
</reference>
<dbReference type="AlphaFoldDB" id="A0A7R9LEJ1"/>
<protein>
    <recommendedName>
        <fullName evidence="9">39S ribosomal protein L41, mitochondrial</fullName>
    </recommendedName>
</protein>
<dbReference type="PANTHER" id="PTHR21338">
    <property type="entry name" value="MITOCHONDRIAL RIBOSOMAL PROTEIN L41"/>
    <property type="match status" value="1"/>
</dbReference>
<evidence type="ECO:0000256" key="6">
    <source>
        <dbReference type="ARBA" id="ARBA00023274"/>
    </source>
</evidence>
<comment type="subcellular location">
    <subcellularLocation>
        <location evidence="1">Mitochondrion</location>
    </subcellularLocation>
</comment>
<evidence type="ECO:0000256" key="3">
    <source>
        <dbReference type="ARBA" id="ARBA00022946"/>
    </source>
</evidence>
<accession>A0A7R9LEJ1</accession>
<keyword evidence="5" id="KW-0496">Mitochondrion</keyword>
<dbReference type="GO" id="GO:0006412">
    <property type="term" value="P:translation"/>
    <property type="evidence" value="ECO:0007669"/>
    <property type="project" value="TreeGrafter"/>
</dbReference>
<dbReference type="PANTHER" id="PTHR21338:SF0">
    <property type="entry name" value="LARGE RIBOSOMAL SUBUNIT PROTEIN ML41"/>
    <property type="match status" value="1"/>
</dbReference>
<dbReference type="EMBL" id="OC915172">
    <property type="protein sequence ID" value="CAD7639060.1"/>
    <property type="molecule type" value="Genomic_DNA"/>
</dbReference>
<gene>
    <name evidence="7" type="ORF">ONB1V03_LOCUS1752</name>
</gene>
<dbReference type="GO" id="GO:0003735">
    <property type="term" value="F:structural constituent of ribosome"/>
    <property type="evidence" value="ECO:0007669"/>
    <property type="project" value="InterPro"/>
</dbReference>
<evidence type="ECO:0000313" key="8">
    <source>
        <dbReference type="Proteomes" id="UP000728032"/>
    </source>
</evidence>
<evidence type="ECO:0000256" key="2">
    <source>
        <dbReference type="ARBA" id="ARBA00010152"/>
    </source>
</evidence>
<comment type="similarity">
    <text evidence="2">Belongs to the mitochondrion-specific ribosomal protein mL41 family.</text>
</comment>
<keyword evidence="6" id="KW-0687">Ribonucleoprotein</keyword>